<keyword evidence="3" id="KW-0378">Hydrolase</keyword>
<dbReference type="EC" id="3.1.3.48" evidence="2"/>
<accession>A0A846MNZ7</accession>
<dbReference type="PANTHER" id="PTHR39181:SF1">
    <property type="entry name" value="TYROSINE-PROTEIN PHOSPHATASE YWQE"/>
    <property type="match status" value="1"/>
</dbReference>
<dbReference type="GO" id="GO:0030145">
    <property type="term" value="F:manganese ion binding"/>
    <property type="evidence" value="ECO:0007669"/>
    <property type="project" value="InterPro"/>
</dbReference>
<comment type="caution">
    <text evidence="5">The sequence shown here is derived from an EMBL/GenBank/DDBJ whole genome shotgun (WGS) entry which is preliminary data.</text>
</comment>
<organism evidence="5 6">
    <name type="scientific">Thermonema lapsum</name>
    <dbReference type="NCBI Taxonomy" id="28195"/>
    <lineage>
        <taxon>Bacteria</taxon>
        <taxon>Pseudomonadati</taxon>
        <taxon>Bacteroidota</taxon>
        <taxon>Cytophagia</taxon>
        <taxon>Cytophagales</taxon>
        <taxon>Thermonemataceae</taxon>
        <taxon>Thermonema</taxon>
    </lineage>
</organism>
<comment type="similarity">
    <text evidence="1">Belongs to the metallo-dependent hydrolases superfamily. CpsB/CapC family.</text>
</comment>
<reference evidence="5 6" key="1">
    <citation type="submission" date="2020-03" db="EMBL/GenBank/DDBJ databases">
        <title>Genomic Encyclopedia of Type Strains, Phase IV (KMG-IV): sequencing the most valuable type-strain genomes for metagenomic binning, comparative biology and taxonomic classification.</title>
        <authorList>
            <person name="Goeker M."/>
        </authorList>
    </citation>
    <scope>NUCLEOTIDE SEQUENCE [LARGE SCALE GENOMIC DNA]</scope>
    <source>
        <strain evidence="5 6">DSM 5718</strain>
    </source>
</reference>
<name>A0A846MNZ7_9BACT</name>
<comment type="catalytic activity">
    <reaction evidence="4">
        <text>O-phospho-L-tyrosyl-[protein] + H2O = L-tyrosyl-[protein] + phosphate</text>
        <dbReference type="Rhea" id="RHEA:10684"/>
        <dbReference type="Rhea" id="RHEA-COMP:10136"/>
        <dbReference type="Rhea" id="RHEA-COMP:20101"/>
        <dbReference type="ChEBI" id="CHEBI:15377"/>
        <dbReference type="ChEBI" id="CHEBI:43474"/>
        <dbReference type="ChEBI" id="CHEBI:46858"/>
        <dbReference type="ChEBI" id="CHEBI:61978"/>
        <dbReference type="EC" id="3.1.3.48"/>
    </reaction>
</comment>
<dbReference type="RefSeq" id="WP_166918540.1">
    <property type="nucleotide sequence ID" value="NZ_JAASRN010000001.1"/>
</dbReference>
<evidence type="ECO:0000313" key="6">
    <source>
        <dbReference type="Proteomes" id="UP000537126"/>
    </source>
</evidence>
<evidence type="ECO:0000256" key="4">
    <source>
        <dbReference type="ARBA" id="ARBA00051722"/>
    </source>
</evidence>
<dbReference type="SUPFAM" id="SSF89550">
    <property type="entry name" value="PHP domain-like"/>
    <property type="match status" value="1"/>
</dbReference>
<keyword evidence="6" id="KW-1185">Reference proteome</keyword>
<dbReference type="AlphaFoldDB" id="A0A846MNZ7"/>
<sequence>MWFGFWRSTHRHEKDLLSWIRHQIGADLHAHWLPAIDDGAKTFSEGANMLTLMQEMGWHTAVATPHILYPHYPNTPDSIAVTYEAMKTKLSSTSSLLPRTAYAAEYFADEYFFEAVKQDKPLLCFGERYVLMELPVFQQPQFLPSLLFELRRRAYVPVLAHPERYFYLGPALIELWHRYDGLLQLNLLSLLEHYGAGARKQAEALLKEGMADFVATDAHHVRHLQALWKLPSVSAWKLLQRHTFKNSLCLL</sequence>
<evidence type="ECO:0000313" key="5">
    <source>
        <dbReference type="EMBL" id="NIK73283.1"/>
    </source>
</evidence>
<evidence type="ECO:0000256" key="2">
    <source>
        <dbReference type="ARBA" id="ARBA00013064"/>
    </source>
</evidence>
<dbReference type="InterPro" id="IPR016667">
    <property type="entry name" value="Caps_polysacc_synth_CpsB/CapC"/>
</dbReference>
<dbReference type="Pfam" id="PF19567">
    <property type="entry name" value="CpsB_CapC"/>
    <property type="match status" value="1"/>
</dbReference>
<evidence type="ECO:0000256" key="3">
    <source>
        <dbReference type="ARBA" id="ARBA00022801"/>
    </source>
</evidence>
<dbReference type="Proteomes" id="UP000537126">
    <property type="component" value="Unassembled WGS sequence"/>
</dbReference>
<evidence type="ECO:0000256" key="1">
    <source>
        <dbReference type="ARBA" id="ARBA00005750"/>
    </source>
</evidence>
<dbReference type="InterPro" id="IPR016195">
    <property type="entry name" value="Pol/histidinol_Pase-like"/>
</dbReference>
<dbReference type="Gene3D" id="3.20.20.140">
    <property type="entry name" value="Metal-dependent hydrolases"/>
    <property type="match status" value="1"/>
</dbReference>
<dbReference type="EMBL" id="JAASRN010000001">
    <property type="protein sequence ID" value="NIK73283.1"/>
    <property type="molecule type" value="Genomic_DNA"/>
</dbReference>
<protein>
    <recommendedName>
        <fullName evidence="2">protein-tyrosine-phosphatase</fullName>
        <ecNumber evidence="2">3.1.3.48</ecNumber>
    </recommendedName>
</protein>
<gene>
    <name evidence="5" type="ORF">FHS56_000769</name>
</gene>
<dbReference type="GO" id="GO:0004725">
    <property type="term" value="F:protein tyrosine phosphatase activity"/>
    <property type="evidence" value="ECO:0007669"/>
    <property type="project" value="UniProtKB-EC"/>
</dbReference>
<proteinExistence type="inferred from homology"/>
<dbReference type="PANTHER" id="PTHR39181">
    <property type="entry name" value="TYROSINE-PROTEIN PHOSPHATASE YWQE"/>
    <property type="match status" value="1"/>
</dbReference>